<accession>A0ABQ6CG64</accession>
<dbReference type="Gene3D" id="3.90.550.10">
    <property type="entry name" value="Spore Coat Polysaccharide Biosynthesis Protein SpsA, Chain A"/>
    <property type="match status" value="1"/>
</dbReference>
<keyword evidence="4" id="KW-1185">Reference proteome</keyword>
<feature type="transmembrane region" description="Helical" evidence="1">
    <location>
        <begin position="221"/>
        <end position="249"/>
    </location>
</feature>
<feature type="domain" description="Glycosyltransferase 2-like" evidence="2">
    <location>
        <begin position="14"/>
        <end position="201"/>
    </location>
</feature>
<dbReference type="SUPFAM" id="SSF53448">
    <property type="entry name" value="Nucleotide-diphospho-sugar transferases"/>
    <property type="match status" value="1"/>
</dbReference>
<feature type="transmembrane region" description="Helical" evidence="1">
    <location>
        <begin position="194"/>
        <end position="214"/>
    </location>
</feature>
<keyword evidence="1" id="KW-0812">Transmembrane</keyword>
<evidence type="ECO:0000313" key="3">
    <source>
        <dbReference type="EMBL" id="GLS17217.1"/>
    </source>
</evidence>
<protein>
    <recommendedName>
        <fullName evidence="2">Glycosyltransferase 2-like domain-containing protein</fullName>
    </recommendedName>
</protein>
<gene>
    <name evidence="3" type="ORF">GCM10007874_02320</name>
</gene>
<keyword evidence="1" id="KW-1133">Transmembrane helix</keyword>
<evidence type="ECO:0000259" key="2">
    <source>
        <dbReference type="Pfam" id="PF13632"/>
    </source>
</evidence>
<dbReference type="Pfam" id="PF13632">
    <property type="entry name" value="Glyco_trans_2_3"/>
    <property type="match status" value="1"/>
</dbReference>
<sequence length="263" mass="29177">MNAAVAEIDPRARYILRLDAHSSYGDTFVADILNEIVHREVDSVVVRLRSVGQTCFQRAVAYVSNQAIGNGGARHRMGDASGFVDHGHHAIFKRETFVALNGYDEDFDTNEDAEFDHRLRAKGGRIWLAANLPIDYYPRASLTSLAQQYYRYGRGRARNFMKHRQRLRLRQLLPALLFLYCLLILPFGDADPYLVLPLGLYAGVVLLSAVRLLLDYRSLCIVGVLAAIPAMHLAWGCGFVTGCLAKLLAAPAMPVEAPDGSKS</sequence>
<feature type="transmembrane region" description="Helical" evidence="1">
    <location>
        <begin position="171"/>
        <end position="188"/>
    </location>
</feature>
<proteinExistence type="predicted"/>
<evidence type="ECO:0000256" key="1">
    <source>
        <dbReference type="SAM" id="Phobius"/>
    </source>
</evidence>
<reference evidence="4" key="1">
    <citation type="journal article" date="2019" name="Int. J. Syst. Evol. Microbiol.">
        <title>The Global Catalogue of Microorganisms (GCM) 10K type strain sequencing project: providing services to taxonomists for standard genome sequencing and annotation.</title>
        <authorList>
            <consortium name="The Broad Institute Genomics Platform"/>
            <consortium name="The Broad Institute Genome Sequencing Center for Infectious Disease"/>
            <person name="Wu L."/>
            <person name="Ma J."/>
        </authorList>
    </citation>
    <scope>NUCLEOTIDE SEQUENCE [LARGE SCALE GENOMIC DNA]</scope>
    <source>
        <strain evidence="4">NBRC 101365</strain>
    </source>
</reference>
<name>A0ABQ6CG64_9HYPH</name>
<dbReference type="EMBL" id="BSPC01000005">
    <property type="protein sequence ID" value="GLS17217.1"/>
    <property type="molecule type" value="Genomic_DNA"/>
</dbReference>
<dbReference type="InterPro" id="IPR001173">
    <property type="entry name" value="Glyco_trans_2-like"/>
</dbReference>
<dbReference type="Proteomes" id="UP001156882">
    <property type="component" value="Unassembled WGS sequence"/>
</dbReference>
<dbReference type="InterPro" id="IPR029044">
    <property type="entry name" value="Nucleotide-diphossugar_trans"/>
</dbReference>
<keyword evidence="1" id="KW-0472">Membrane</keyword>
<evidence type="ECO:0000313" key="4">
    <source>
        <dbReference type="Proteomes" id="UP001156882"/>
    </source>
</evidence>
<organism evidence="3 4">
    <name type="scientific">Labrys miyagiensis</name>
    <dbReference type="NCBI Taxonomy" id="346912"/>
    <lineage>
        <taxon>Bacteria</taxon>
        <taxon>Pseudomonadati</taxon>
        <taxon>Pseudomonadota</taxon>
        <taxon>Alphaproteobacteria</taxon>
        <taxon>Hyphomicrobiales</taxon>
        <taxon>Xanthobacteraceae</taxon>
        <taxon>Labrys</taxon>
    </lineage>
</organism>
<comment type="caution">
    <text evidence="3">The sequence shown here is derived from an EMBL/GenBank/DDBJ whole genome shotgun (WGS) entry which is preliminary data.</text>
</comment>